<accession>A0A0S6UB53</accession>
<evidence type="ECO:0000313" key="3">
    <source>
        <dbReference type="EMBL" id="GAF26321.1"/>
    </source>
</evidence>
<dbReference type="EMBL" id="DF238840">
    <property type="protein sequence ID" value="GAF26321.1"/>
    <property type="molecule type" value="Genomic_DNA"/>
</dbReference>
<protein>
    <submittedName>
        <fullName evidence="3">Thiol-disulfide isomerase and thioredoxins</fullName>
    </submittedName>
</protein>
<evidence type="ECO:0000256" key="1">
    <source>
        <dbReference type="SAM" id="MobiDB-lite"/>
    </source>
</evidence>
<keyword evidence="2" id="KW-0472">Membrane</keyword>
<name>A0A0S6UB53_NEOTH</name>
<sequence length="433" mass="48322">MRGYVTVHNWQAYLTGYLVLTISGDDPEAFLNLALARGLTLLDVTRTGKCQILVKMPVSEYRLLRPLARESHCRVRIVDKRGLPFFSRRLRGRQLLLAGVLFFLVAIYILSACVWVVDVRPEKGTLRQVTPDQVIAAARAEGLKPGAWKGRIDIRALEYGLEQRLPQLAWVGVSFHGTRAEIKVVEKIPPPAGDDYELPASIIAAKDGVIKQILVMNGEGRVAVGDTVRRGEVLISGLILPPEPEKKPGENQPQQQPRPEPRLVRARGIVRARVWYEEEKEIERLQVREQATGRQQRAIIIKTPGRQVVLRGPARSPYAHYLQENKVITLPSWRNFPPPVELIISTYREIRIQKQQLGYEEAVRVAGQQALASLKARLPAGVTITGEKIIPLTGTGEQRVRVRAWVETEEDIGQVVPLHGRTPPGGNPPANPG</sequence>
<keyword evidence="2" id="KW-0812">Transmembrane</keyword>
<dbReference type="PIRSF" id="PIRSF029895">
    <property type="entry name" value="SpoIV"/>
    <property type="match status" value="1"/>
</dbReference>
<feature type="transmembrane region" description="Helical" evidence="2">
    <location>
        <begin position="95"/>
        <end position="117"/>
    </location>
</feature>
<dbReference type="NCBIfam" id="TIGR02876">
    <property type="entry name" value="spore_yqfD"/>
    <property type="match status" value="1"/>
</dbReference>
<feature type="region of interest" description="Disordered" evidence="1">
    <location>
        <begin position="240"/>
        <end position="262"/>
    </location>
</feature>
<organism evidence="3">
    <name type="scientific">Moorella thermoacetica Y72</name>
    <dbReference type="NCBI Taxonomy" id="1325331"/>
    <lineage>
        <taxon>Bacteria</taxon>
        <taxon>Bacillati</taxon>
        <taxon>Bacillota</taxon>
        <taxon>Clostridia</taxon>
        <taxon>Neomoorellales</taxon>
        <taxon>Neomoorellaceae</taxon>
        <taxon>Neomoorella</taxon>
    </lineage>
</organism>
<dbReference type="Proteomes" id="UP000063718">
    <property type="component" value="Unassembled WGS sequence"/>
</dbReference>
<evidence type="ECO:0000256" key="2">
    <source>
        <dbReference type="SAM" id="Phobius"/>
    </source>
</evidence>
<dbReference type="InterPro" id="IPR010690">
    <property type="entry name" value="YqfD"/>
</dbReference>
<dbReference type="Pfam" id="PF06898">
    <property type="entry name" value="YqfD"/>
    <property type="match status" value="1"/>
</dbReference>
<gene>
    <name evidence="3" type="ORF">MTY_1660</name>
</gene>
<keyword evidence="2" id="KW-1133">Transmembrane helix</keyword>
<dbReference type="AlphaFoldDB" id="A0A0S6UB53"/>
<keyword evidence="3" id="KW-0413">Isomerase</keyword>
<proteinExistence type="predicted"/>
<reference evidence="3" key="1">
    <citation type="journal article" date="2014" name="Gene">
        <title>Genome-guided analysis of transformation efficiency and carbon dioxide assimilation by Moorella thermoacetica Y72.</title>
        <authorList>
            <person name="Tsukahara K."/>
            <person name="Kita A."/>
            <person name="Nakashimada Y."/>
            <person name="Hoshino T."/>
            <person name="Murakami K."/>
        </authorList>
    </citation>
    <scope>NUCLEOTIDE SEQUENCE [LARGE SCALE GENOMIC DNA]</scope>
    <source>
        <strain evidence="3">Y72</strain>
    </source>
</reference>
<dbReference type="GO" id="GO:0016853">
    <property type="term" value="F:isomerase activity"/>
    <property type="evidence" value="ECO:0007669"/>
    <property type="project" value="UniProtKB-KW"/>
</dbReference>